<evidence type="ECO:0000313" key="1">
    <source>
        <dbReference type="EMBL" id="EJF51539.1"/>
    </source>
</evidence>
<dbReference type="EMBL" id="AKFS01000031">
    <property type="protein sequence ID" value="EJF51539.1"/>
    <property type="molecule type" value="Genomic_DNA"/>
</dbReference>
<dbReference type="Proteomes" id="UP000004578">
    <property type="component" value="Unassembled WGS sequence"/>
</dbReference>
<comment type="caution">
    <text evidence="1">The sequence shown here is derived from an EMBL/GenBank/DDBJ whole genome shotgun (WGS) entry which is preliminary data.</text>
</comment>
<sequence length="67" mass="7187">MSSRREGPLRSWTGVKSKTTVTHLVAVGSAPPHMFINADHTHTLKTRRVGNEHAPAFVQDSGVGGIP</sequence>
<protein>
    <submittedName>
        <fullName evidence="1">Uncharacterized protein</fullName>
    </submittedName>
</protein>
<gene>
    <name evidence="1" type="ORF">HMPREF1317_1121</name>
</gene>
<keyword evidence="2" id="KW-1185">Reference proteome</keyword>
<dbReference type="AlphaFoldDB" id="J0NVP5"/>
<proteinExistence type="predicted"/>
<evidence type="ECO:0000313" key="2">
    <source>
        <dbReference type="Proteomes" id="UP000004578"/>
    </source>
</evidence>
<name>J0NVP5_9ACTO</name>
<reference evidence="1 2" key="1">
    <citation type="submission" date="2012-05" db="EMBL/GenBank/DDBJ databases">
        <authorList>
            <person name="Harkins D.M."/>
            <person name="Madupu R."/>
            <person name="Durkin A.S."/>
            <person name="Torralba M."/>
            <person name="Methe B."/>
            <person name="Sutton G.G."/>
            <person name="Nelson K.E."/>
        </authorList>
    </citation>
    <scope>NUCLEOTIDE SEQUENCE [LARGE SCALE GENOMIC DNA]</scope>
    <source>
        <strain evidence="1 2">F0490</strain>
    </source>
</reference>
<organism evidence="1 2">
    <name type="scientific">Schaalia georgiae F0490</name>
    <dbReference type="NCBI Taxonomy" id="1125717"/>
    <lineage>
        <taxon>Bacteria</taxon>
        <taxon>Bacillati</taxon>
        <taxon>Actinomycetota</taxon>
        <taxon>Actinomycetes</taxon>
        <taxon>Actinomycetales</taxon>
        <taxon>Actinomycetaceae</taxon>
        <taxon>Schaalia</taxon>
    </lineage>
</organism>
<accession>J0NVP5</accession>